<name>A0A1I8AC06_9BILA</name>
<organism evidence="2 3">
    <name type="scientific">Steinernema glaseri</name>
    <dbReference type="NCBI Taxonomy" id="37863"/>
    <lineage>
        <taxon>Eukaryota</taxon>
        <taxon>Metazoa</taxon>
        <taxon>Ecdysozoa</taxon>
        <taxon>Nematoda</taxon>
        <taxon>Chromadorea</taxon>
        <taxon>Rhabditida</taxon>
        <taxon>Tylenchina</taxon>
        <taxon>Panagrolaimomorpha</taxon>
        <taxon>Strongyloidoidea</taxon>
        <taxon>Steinernematidae</taxon>
        <taxon>Steinernema</taxon>
    </lineage>
</organism>
<dbReference type="WBParaSite" id="L893_g4041.t1">
    <property type="protein sequence ID" value="L893_g4041.t1"/>
    <property type="gene ID" value="L893_g4041"/>
</dbReference>
<keyword evidence="1" id="KW-0732">Signal</keyword>
<feature type="signal peptide" evidence="1">
    <location>
        <begin position="1"/>
        <end position="15"/>
    </location>
</feature>
<dbReference type="Proteomes" id="UP000095287">
    <property type="component" value="Unplaced"/>
</dbReference>
<reference evidence="3" key="1">
    <citation type="submission" date="2016-11" db="UniProtKB">
        <authorList>
            <consortium name="WormBaseParasite"/>
        </authorList>
    </citation>
    <scope>IDENTIFICATION</scope>
</reference>
<keyword evidence="2" id="KW-1185">Reference proteome</keyword>
<sequence length="178" mass="20605">MKSVVILLLVAGVIALDIPSNLQDFYPRRRGCVIKVDKDLPQKMYFYIKNYWEHIKCGSDLEVSSPSKDLGKLVLTGVTHLTIKSDREALLIKVRMHNESYTSSPVPRRKYGFATIKMPFNQIRHEHLKNVVSCYMSALYEHFDVPDVTKYDVLYEKDVIPYIEETIQLPQLGTNLRN</sequence>
<protein>
    <submittedName>
        <fullName evidence="3">Secreted protein</fullName>
    </submittedName>
</protein>
<proteinExistence type="predicted"/>
<accession>A0A1I8AC06</accession>
<evidence type="ECO:0000313" key="2">
    <source>
        <dbReference type="Proteomes" id="UP000095287"/>
    </source>
</evidence>
<dbReference type="AlphaFoldDB" id="A0A1I8AC06"/>
<evidence type="ECO:0000313" key="3">
    <source>
        <dbReference type="WBParaSite" id="L893_g4041.t1"/>
    </source>
</evidence>
<feature type="chain" id="PRO_5012814152" evidence="1">
    <location>
        <begin position="16"/>
        <end position="178"/>
    </location>
</feature>
<evidence type="ECO:0000256" key="1">
    <source>
        <dbReference type="SAM" id="SignalP"/>
    </source>
</evidence>